<evidence type="ECO:0000313" key="3">
    <source>
        <dbReference type="Proteomes" id="UP000728185"/>
    </source>
</evidence>
<feature type="region of interest" description="Disordered" evidence="1">
    <location>
        <begin position="81"/>
        <end position="127"/>
    </location>
</feature>
<sequence>MRMRARKRGSTETKKSTQFNGNGKTVTVSSSSKLTEPNGGTAVSVKPAPAVEPAAVTTAASCPGQPSSVISAISVSVGVDRKPNRLRREHQSPLRYRQQAHESNGTGVHASRLSAESPNNTQSEPLVQTVSESVNCKRGKSMTESGIAKTCNSPASTRAMNNGSNFKSTSYIDIHQRSSCASAGGVRCASSMAGRRVAFEPINKATRDTCLSQPDELRTDSPLLFNSTLEASKFSNESYGNVLPPRSRTVMNHTSYSNWYMDESMDMKSPPKVTDDLEGRKNGFGGQQNTQRLYPSRLLSTAYNPERRAMDTKTNVTHGGNASVDWNISNQYTSTYKNETANQEVPEYSSESVTHKNSLISDGIFGSSFVQPNARSGAIQYQNSAHHLPRSRPRVDPSVRANITRSTIISNTSGTEQPHYASTYFRRNHNNGDPDWANKQTTDASRLHFMSTPAISSSTQPNNYQCDENQSTQLAGISDLLSRPHPNGTLSQLLHDYQSRMRLASHNSLSGNATTILGNRRGSEIKASMGSEATNGARSLLDSEFPHREGQSNFNANRLTTIGNPARGYSANRRLWSPLGHNVFPNTDQFVPRNKSPVSYSTISSIRRYNNLFPFAFFRNSDSQLIERSTSKVNQYPGHDTLGAAFSRTTEKNGFNSSTTAAPKPSRINSIRPTMEPGHSSIYSHTTNRENRDSLGVNASRLRGSSRTGAVIPTAHKPSGTYGRMKSCSNNIQLPPPVAEMHYRMKF</sequence>
<comment type="caution">
    <text evidence="2">The sequence shown here is derived from an EMBL/GenBank/DDBJ whole genome shotgun (WGS) entry which is preliminary data.</text>
</comment>
<dbReference type="OrthoDB" id="10458124at2759"/>
<feature type="compositionally biased region" description="Polar residues" evidence="1">
    <location>
        <begin position="652"/>
        <end position="672"/>
    </location>
</feature>
<feature type="compositionally biased region" description="Low complexity" evidence="1">
    <location>
        <begin position="24"/>
        <end position="33"/>
    </location>
</feature>
<feature type="region of interest" description="Disordered" evidence="1">
    <location>
        <begin position="1"/>
        <end position="47"/>
    </location>
</feature>
<name>A0A8E0RNU0_9TREM</name>
<organism evidence="2 3">
    <name type="scientific">Fasciolopsis buskii</name>
    <dbReference type="NCBI Taxonomy" id="27845"/>
    <lineage>
        <taxon>Eukaryota</taxon>
        <taxon>Metazoa</taxon>
        <taxon>Spiralia</taxon>
        <taxon>Lophotrochozoa</taxon>
        <taxon>Platyhelminthes</taxon>
        <taxon>Trematoda</taxon>
        <taxon>Digenea</taxon>
        <taxon>Plagiorchiida</taxon>
        <taxon>Echinostomata</taxon>
        <taxon>Echinostomatoidea</taxon>
        <taxon>Fasciolidae</taxon>
        <taxon>Fasciolopsis</taxon>
    </lineage>
</organism>
<evidence type="ECO:0000313" key="2">
    <source>
        <dbReference type="EMBL" id="KAA0186849.1"/>
    </source>
</evidence>
<dbReference type="AlphaFoldDB" id="A0A8E0RNU0"/>
<dbReference type="EMBL" id="LUCM01009537">
    <property type="protein sequence ID" value="KAA0186849.1"/>
    <property type="molecule type" value="Genomic_DNA"/>
</dbReference>
<feature type="compositionally biased region" description="Polar residues" evidence="1">
    <location>
        <begin position="114"/>
        <end position="127"/>
    </location>
</feature>
<dbReference type="Proteomes" id="UP000728185">
    <property type="component" value="Unassembled WGS sequence"/>
</dbReference>
<proteinExistence type="predicted"/>
<protein>
    <submittedName>
        <fullName evidence="2">Uncharacterized protein</fullName>
    </submittedName>
</protein>
<gene>
    <name evidence="2" type="ORF">FBUS_07919</name>
</gene>
<evidence type="ECO:0000256" key="1">
    <source>
        <dbReference type="SAM" id="MobiDB-lite"/>
    </source>
</evidence>
<accession>A0A8E0RNU0</accession>
<feature type="region of interest" description="Disordered" evidence="1">
    <location>
        <begin position="637"/>
        <end position="696"/>
    </location>
</feature>
<reference evidence="2" key="1">
    <citation type="submission" date="2019-05" db="EMBL/GenBank/DDBJ databases">
        <title>Annotation for the trematode Fasciolopsis buski.</title>
        <authorList>
            <person name="Choi Y.-J."/>
        </authorList>
    </citation>
    <scope>NUCLEOTIDE SEQUENCE</scope>
    <source>
        <strain evidence="2">HT</strain>
        <tissue evidence="2">Whole worm</tissue>
    </source>
</reference>
<keyword evidence="3" id="KW-1185">Reference proteome</keyword>